<dbReference type="Proteomes" id="UP000186817">
    <property type="component" value="Unassembled WGS sequence"/>
</dbReference>
<feature type="coiled-coil region" evidence="1">
    <location>
        <begin position="2524"/>
        <end position="2554"/>
    </location>
</feature>
<keyword evidence="1" id="KW-0175">Coiled coil</keyword>
<dbReference type="InterPro" id="IPR029021">
    <property type="entry name" value="Prot-tyrosine_phosphatase-like"/>
</dbReference>
<reference evidence="3 4" key="1">
    <citation type="submission" date="2016-02" db="EMBL/GenBank/DDBJ databases">
        <title>Genome analysis of coral dinoflagellate symbionts highlights evolutionary adaptations to a symbiotic lifestyle.</title>
        <authorList>
            <person name="Aranda M."/>
            <person name="Li Y."/>
            <person name="Liew Y.J."/>
            <person name="Baumgarten S."/>
            <person name="Simakov O."/>
            <person name="Wilson M."/>
            <person name="Piel J."/>
            <person name="Ashoor H."/>
            <person name="Bougouffa S."/>
            <person name="Bajic V.B."/>
            <person name="Ryu T."/>
            <person name="Ravasi T."/>
            <person name="Bayer T."/>
            <person name="Micklem G."/>
            <person name="Kim H."/>
            <person name="Bhak J."/>
            <person name="Lajeunesse T.C."/>
            <person name="Voolstra C.R."/>
        </authorList>
    </citation>
    <scope>NUCLEOTIDE SEQUENCE [LARGE SCALE GENOMIC DNA]</scope>
    <source>
        <strain evidence="3 4">CCMP2467</strain>
    </source>
</reference>
<evidence type="ECO:0000256" key="2">
    <source>
        <dbReference type="SAM" id="MobiDB-lite"/>
    </source>
</evidence>
<feature type="compositionally biased region" description="Basic and acidic residues" evidence="2">
    <location>
        <begin position="390"/>
        <end position="422"/>
    </location>
</feature>
<feature type="region of interest" description="Disordered" evidence="2">
    <location>
        <begin position="2365"/>
        <end position="2400"/>
    </location>
</feature>
<name>A0A1Q9EE33_SYMMI</name>
<feature type="region of interest" description="Disordered" evidence="2">
    <location>
        <begin position="1760"/>
        <end position="1879"/>
    </location>
</feature>
<feature type="compositionally biased region" description="Low complexity" evidence="2">
    <location>
        <begin position="345"/>
        <end position="361"/>
    </location>
</feature>
<dbReference type="InterPro" id="IPR036770">
    <property type="entry name" value="Ankyrin_rpt-contain_sf"/>
</dbReference>
<feature type="compositionally biased region" description="Basic and acidic residues" evidence="2">
    <location>
        <begin position="2442"/>
        <end position="2453"/>
    </location>
</feature>
<dbReference type="EMBL" id="LSRX01000178">
    <property type="protein sequence ID" value="OLQ05683.1"/>
    <property type="molecule type" value="Genomic_DNA"/>
</dbReference>
<feature type="compositionally biased region" description="Low complexity" evidence="2">
    <location>
        <begin position="2429"/>
        <end position="2440"/>
    </location>
</feature>
<feature type="compositionally biased region" description="Basic and acidic residues" evidence="2">
    <location>
        <begin position="1760"/>
        <end position="1769"/>
    </location>
</feature>
<feature type="compositionally biased region" description="Polar residues" evidence="2">
    <location>
        <begin position="1850"/>
        <end position="1859"/>
    </location>
</feature>
<dbReference type="SUPFAM" id="SSF48403">
    <property type="entry name" value="Ankyrin repeat"/>
    <property type="match status" value="1"/>
</dbReference>
<dbReference type="OrthoDB" id="428229at2759"/>
<evidence type="ECO:0000313" key="3">
    <source>
        <dbReference type="EMBL" id="OLQ05683.1"/>
    </source>
</evidence>
<evidence type="ECO:0000313" key="4">
    <source>
        <dbReference type="Proteomes" id="UP000186817"/>
    </source>
</evidence>
<sequence length="2840" mass="311467">MQADASEVFPSSDPRRWLLSDVRGEEFKDRRVVKTLKTSLLQDPYGGQVKALRHCRDSYNQHHAMHPVLDLASYNSKGQLWLGGVAASADACLLEEAKIAAIWPASYERSQTTQSTFVIYPVTDGTGVMAGDVPLDPVLQRITEVAKKLMNGASLLICCRNGAHRSALISVMLLMFMTGCKPGVIADYLQRLRNIVDVWSHPPRRPELNALKFCDEIYDKIMALQKKCNFPRVALNQVCASKEYWSIARSVGFALPEQIPAAIVKACVEGRRAIGQGKTGRGPGEDKEKGKGRGPGEDKEKGKGGQKSWQPKEKGKALGPVLPDAQAKIEDLLKQRAAAHEARASEAAASAAPAGSSGDGAVKAEEKEKLAERVEATPKEEVGEAETPPAEEKPPKEEVGSESKPSKRKDGPEPPEKEESKKIRAGLEGMLKEVFLSLRGMRQQVKEAGLQVAATASAASAPVTLEEEVDYSADDDDDEEELQKTAEALAQDEAATKQVLELLFEEQKKLNERLEQLLKREPETADAVADRVEEMWAALRNKDASRVHDLVHELPEDVLSSMRDTAGITPLHVVARERWYGLTYLVLSKCPAMANQTSGQRQPPNWTPLMSLANQPRAQTSADVKREVEVVKCLLEAMSTEALNTQSGTGASASHMAISKGNLELVRMLLWELHKRSRQALSQHLALTNSMGKTCADLAFKNNADFGSYLQNFWQAPVYTARPSNDERGYAWAPRSRTGSQALKTSAQKVADRVLDKEGLLLLEAADLSEVVDRVADLVVDRVTELTADHRIVPPSERRPPVRGKGRWKCWTAEATLRAGFGAEVAGQRDVAQQIEGAGHGPTADARYVVSEVAMSRQVEGLRGVGQLPLDFFIRNIMWDETSFDLTWDRSNAAVTQSVLRSHVQVSYRVAADAGNLAEDNVRDEHVIRAPQVLPRYNAGTLSGALHRLPGGLQEHVDAPVSATLASCDAHRANLKCLKQLQVQLPANHLLLVSLCTQHRAANVIEALTKAVGNLTGVFCLSKVFNYQHTLNHLRQHLKVRLAKVVRAVPEPPLAQRAAWAAAASAAKELVRLCVACEGPQPADAGKRNPMEELLDFFPGPWTGRPVHVCRDCCVSEQDMLDRAQRLVEAAVVCPLPAPALNKWTKLGPTIAKVVFMSHFCGLLGYCLRQEFGKLDERDEEQDAGGADAEAAAAAAAVGLPLDERAEWRRVANQRRLKTVEFLEDREAAFGNLLWLVIAAPILTLHWKLFKHAKWVSERAADTEEGHIISRFCNPASNPAAAIIVTLLNILVNVQVLEVVCFFHGPLQQWSTARQLAVQQLVLVAAGQLWRKLVAPWLCYPWRMWPLAFSSNEEERRQAARELLAQRDCCLDECFSRKLRALAPDEDALLDMREFLQTCFTRVVATSTFVERRFAAYGAWSSRRAGTPRLPTLAAKHLTSCLRDFVEHWRERHRVGKKDSAKSRPSWVADRGTKRQTGLHVFSSERGHVAGHTLSGGDAQTLSDFLQETRRQWREELSAEDRARYSRRAKERNLLAAAQQQAQGDAVEVNGGPWCMASLSDRWPLRTELLAEAVQGTKRREMVQSWKSKYSEPEEELPNVSLPGEKDVHLFGACPQGGCESCLSAPQRLALRRLQLNLATLVRHSYPQPGQVGCGPLLLRLCSAGSGRRRTTKFVAVCFATRTNPPESVLLELTASGQPASGAPAALFLPNPVTAGHFCSDTVFSVRLVQMAPDWTFGVLRLGDPGGNLDRFVISGEDPFSHEDLEQQRQETTLQEAALRAAKAANTKRQERGRSRKKTEGPGPKSRRAKSAGQTCKVSKRKRSQTGRHVVTDDEGSVSAVETDDGDAISSHSSATWTDPESEADALPTPAASTPAPASSVARAPAVEVVAPAEDGAVPGLRHGGAAGDDVAPAAARGAGGSLPGRQLQQRAEPWGPFSISKIVRSRDGQVTGWGAICGFHCDHGMEGEAASKTQCKKAFSCGTRSREECVLLLKRWLLLGLMQQDEWPAHRRRTSHVHLPLHRLQEGPSEREMDEWMQNFMQRAQVAGGADCSKRAGGHRRPSEMEDERGELQSQSGFEEADEASSVVGSNRRPVRFDLTKVCTCCLCGATSTSQSPLSTSHEGDEWGGRRSWAKYRPVTKEEVAYRVPEGKLCLICSNVYHLLGLKHKWGSYKQYCEKCLKQKQGDHAPFMAALAKWIADHNANPERRRVVDPKAVQKAQVKIKSKTNVGVRVKQNREFVTREDWDEAKDGVWDESKVSELEIAGKTVKGIFKKAPGRYKVEEYVDAANQESRVEEDSSRTPFAEEALNNAREASNNSWQEARAARDAASVEGQKKTDLGDVLKLLEGVAGGVTLAERGEGAAAAGSAAAPEAVVKAEPLEEEQESSAEEDAGVSSASRLAARFGAPKAKAALQTAATKAKAKSTPKAKAAAAPAAAASRSEKPGPPEAKPKAASRVEGPALRPVKEEKTDLSPEPTALLVLDGRGERLKLSLRKQLDDIIRDLETTTLAQLDDPKERKRRAKVLTQAIASLKSQTKRLQESANRAALQEEEDELSEVSDVATAAHTVFSAANCANPDSEQLTKACALLRASRLNFKVDSSIYAKAISAKAAQSCLFRQYSDMCAHYNVKDSEHGREISQLQHAWPKAQVQAWAMTDLSNRLSTMLRNIPINEVGKIASDAKEQFGLLCKAMEGSSENELVQRVLSQVRLAHALVFPAQDLEACRQALLRVDDFAAKLAEGESCEDATEEEARAMLQFFVEHRLGVTFTAAAREQVQSGEGERVMQQKLQEVNTLVHGLKQVADVTVGLVRNHLEPIWLKLLDPKAPGCCYSQHFRLA</sequence>
<keyword evidence="4" id="KW-1185">Reference proteome</keyword>
<feature type="region of interest" description="Disordered" evidence="2">
    <location>
        <begin position="2419"/>
        <end position="2474"/>
    </location>
</feature>
<gene>
    <name evidence="3" type="ORF">AK812_SmicGene11100</name>
</gene>
<organism evidence="3 4">
    <name type="scientific">Symbiodinium microadriaticum</name>
    <name type="common">Dinoflagellate</name>
    <name type="synonym">Zooxanthella microadriatica</name>
    <dbReference type="NCBI Taxonomy" id="2951"/>
    <lineage>
        <taxon>Eukaryota</taxon>
        <taxon>Sar</taxon>
        <taxon>Alveolata</taxon>
        <taxon>Dinophyceae</taxon>
        <taxon>Suessiales</taxon>
        <taxon>Symbiodiniaceae</taxon>
        <taxon>Symbiodinium</taxon>
    </lineage>
</organism>
<feature type="compositionally biased region" description="Acidic residues" evidence="2">
    <location>
        <begin position="2382"/>
        <end position="2394"/>
    </location>
</feature>
<feature type="region of interest" description="Disordered" evidence="2">
    <location>
        <begin position="1914"/>
        <end position="1934"/>
    </location>
</feature>
<feature type="region of interest" description="Disordered" evidence="2">
    <location>
        <begin position="2050"/>
        <end position="2086"/>
    </location>
</feature>
<accession>A0A1Q9EE33</accession>
<protein>
    <submittedName>
        <fullName evidence="3">Uncharacterized protein</fullName>
    </submittedName>
</protein>
<feature type="compositionally biased region" description="Basic and acidic residues" evidence="2">
    <location>
        <begin position="362"/>
        <end position="382"/>
    </location>
</feature>
<feature type="compositionally biased region" description="Basic and acidic residues" evidence="2">
    <location>
        <begin position="283"/>
        <end position="303"/>
    </location>
</feature>
<feature type="region of interest" description="Disordered" evidence="2">
    <location>
        <begin position="274"/>
        <end position="320"/>
    </location>
</feature>
<feature type="compositionally biased region" description="Low complexity" evidence="2">
    <location>
        <begin position="1770"/>
        <end position="1785"/>
    </location>
</feature>
<dbReference type="SUPFAM" id="SSF52799">
    <property type="entry name" value="(Phosphotyrosine protein) phosphatases II"/>
    <property type="match status" value="1"/>
</dbReference>
<comment type="caution">
    <text evidence="3">The sequence shown here is derived from an EMBL/GenBank/DDBJ whole genome shotgun (WGS) entry which is preliminary data.</text>
</comment>
<feature type="compositionally biased region" description="Low complexity" evidence="2">
    <location>
        <begin position="1865"/>
        <end position="1879"/>
    </location>
</feature>
<feature type="region of interest" description="Disordered" evidence="2">
    <location>
        <begin position="340"/>
        <end position="425"/>
    </location>
</feature>
<feature type="compositionally biased region" description="Low complexity" evidence="2">
    <location>
        <begin position="2365"/>
        <end position="2379"/>
    </location>
</feature>
<dbReference type="Gene3D" id="1.25.40.20">
    <property type="entry name" value="Ankyrin repeat-containing domain"/>
    <property type="match status" value="1"/>
</dbReference>
<proteinExistence type="predicted"/>
<evidence type="ECO:0000256" key="1">
    <source>
        <dbReference type="SAM" id="Coils"/>
    </source>
</evidence>
<dbReference type="Gene3D" id="3.90.190.10">
    <property type="entry name" value="Protein tyrosine phosphatase superfamily"/>
    <property type="match status" value="1"/>
</dbReference>